<dbReference type="Pfam" id="PF01242">
    <property type="entry name" value="PTPS"/>
    <property type="match status" value="1"/>
</dbReference>
<keyword evidence="8" id="KW-1185">Reference proteome</keyword>
<dbReference type="SUPFAM" id="SSF55620">
    <property type="entry name" value="Tetrahydrobiopterin biosynthesis enzymes-like"/>
    <property type="match status" value="1"/>
</dbReference>
<comment type="catalytic activity">
    <reaction evidence="6">
        <text>7,8-dihydroneopterin 3'-triphosphate + H2O = 6-carboxy-5,6,7,8-tetrahydropterin + triphosphate + acetaldehyde + 2 H(+)</text>
        <dbReference type="Rhea" id="RHEA:27966"/>
        <dbReference type="ChEBI" id="CHEBI:15343"/>
        <dbReference type="ChEBI" id="CHEBI:15377"/>
        <dbReference type="ChEBI" id="CHEBI:15378"/>
        <dbReference type="ChEBI" id="CHEBI:18036"/>
        <dbReference type="ChEBI" id="CHEBI:58462"/>
        <dbReference type="ChEBI" id="CHEBI:61032"/>
        <dbReference type="EC" id="4.1.2.50"/>
    </reaction>
</comment>
<keyword evidence="7" id="KW-0456">Lyase</keyword>
<gene>
    <name evidence="7" type="ORF">VB739_07945</name>
</gene>
<dbReference type="Gene3D" id="3.30.479.10">
    <property type="entry name" value="6-pyruvoyl tetrahydropterin synthase/QueD"/>
    <property type="match status" value="1"/>
</dbReference>
<organism evidence="7 8">
    <name type="scientific">Cyanobium gracile UHCC 0281</name>
    <dbReference type="NCBI Taxonomy" id="3110309"/>
    <lineage>
        <taxon>Bacteria</taxon>
        <taxon>Bacillati</taxon>
        <taxon>Cyanobacteriota</taxon>
        <taxon>Cyanophyceae</taxon>
        <taxon>Synechococcales</taxon>
        <taxon>Prochlorococcaceae</taxon>
        <taxon>Cyanobium</taxon>
    </lineage>
</organism>
<dbReference type="InterPro" id="IPR038418">
    <property type="entry name" value="6-PTP_synth/QueD_sf"/>
</dbReference>
<proteinExistence type="inferred from homology"/>
<evidence type="ECO:0000256" key="1">
    <source>
        <dbReference type="ARBA" id="ARBA00005061"/>
    </source>
</evidence>
<name>A0ABU5SVD4_9CYAN</name>
<comment type="caution">
    <text evidence="7">The sequence shown here is derived from an EMBL/GenBank/DDBJ whole genome shotgun (WGS) entry which is preliminary data.</text>
</comment>
<dbReference type="EMBL" id="JAYGHY010000019">
    <property type="protein sequence ID" value="MEA5442480.1"/>
    <property type="molecule type" value="Genomic_DNA"/>
</dbReference>
<evidence type="ECO:0000256" key="2">
    <source>
        <dbReference type="ARBA" id="ARBA00008900"/>
    </source>
</evidence>
<evidence type="ECO:0000256" key="4">
    <source>
        <dbReference type="ARBA" id="ARBA00018141"/>
    </source>
</evidence>
<comment type="similarity">
    <text evidence="2">Belongs to the PTPS family. QueD subfamily.</text>
</comment>
<evidence type="ECO:0000313" key="7">
    <source>
        <dbReference type="EMBL" id="MEA5442480.1"/>
    </source>
</evidence>
<evidence type="ECO:0000256" key="5">
    <source>
        <dbReference type="ARBA" id="ARBA00031449"/>
    </source>
</evidence>
<dbReference type="EC" id="4.1.2.50" evidence="3"/>
<protein>
    <recommendedName>
        <fullName evidence="4">6-carboxy-5,6,7,8-tetrahydropterin synthase</fullName>
        <ecNumber evidence="3">4.1.2.50</ecNumber>
    </recommendedName>
    <alternativeName>
        <fullName evidence="5">Queuosine biosynthesis protein QueD</fullName>
    </alternativeName>
</protein>
<dbReference type="Proteomes" id="UP001302329">
    <property type="component" value="Unassembled WGS sequence"/>
</dbReference>
<dbReference type="InterPro" id="IPR007115">
    <property type="entry name" value="6-PTP_synth/QueD"/>
</dbReference>
<accession>A0ABU5SVD4</accession>
<evidence type="ECO:0000256" key="3">
    <source>
        <dbReference type="ARBA" id="ARBA00012982"/>
    </source>
</evidence>
<dbReference type="GO" id="GO:0070497">
    <property type="term" value="F:6-carboxytetrahydropterin synthase activity"/>
    <property type="evidence" value="ECO:0007669"/>
    <property type="project" value="UniProtKB-EC"/>
</dbReference>
<evidence type="ECO:0000313" key="8">
    <source>
        <dbReference type="Proteomes" id="UP001302329"/>
    </source>
</evidence>
<dbReference type="RefSeq" id="WP_323356551.1">
    <property type="nucleotide sequence ID" value="NZ_JAYGHY010000019.1"/>
</dbReference>
<evidence type="ECO:0000256" key="6">
    <source>
        <dbReference type="ARBA" id="ARBA00048807"/>
    </source>
</evidence>
<sequence>MPIPAAHTCSKSYGGFPCCHRQWRHPGHCRFVHGYSRSFTFWFAAHHLDVHGFVVDFSSLQPLRERLEEQFDHTFLVNHDDPLLAQWQALHDQGALDLRVMANVGMEASAELVWGWANALLHQRDGGRSCCWRVEARENEANAARFTAVPAWFDAAATPQEPWPAP</sequence>
<comment type="pathway">
    <text evidence="1">Purine metabolism; 7-cyano-7-deazaguanine biosynthesis.</text>
</comment>
<reference evidence="7 8" key="1">
    <citation type="submission" date="2023-12" db="EMBL/GenBank/DDBJ databases">
        <title>Baltic Sea Cyanobacteria.</title>
        <authorList>
            <person name="Delbaje E."/>
            <person name="Fewer D.P."/>
            <person name="Shishido T.K."/>
        </authorList>
    </citation>
    <scope>NUCLEOTIDE SEQUENCE [LARGE SCALE GENOMIC DNA]</scope>
    <source>
        <strain evidence="7 8">UHCC 0281</strain>
    </source>
</reference>